<dbReference type="KEGG" id="apak:AP3564_17610"/>
<accession>A0A164B2U3</accession>
<dbReference type="OrthoDB" id="2893663at2"/>
<reference evidence="2 3" key="1">
    <citation type="submission" date="2016-04" db="EMBL/GenBank/DDBJ databases">
        <title>Draft genome sequence of Aeribacillus pallidus 8m3 from petroleum reservoir.</title>
        <authorList>
            <person name="Poltaraus A.B."/>
            <person name="Nazina T.N."/>
            <person name="Tourova T.P."/>
            <person name="Malakho S.M."/>
            <person name="Korshunova A.V."/>
            <person name="Sokolova D.S."/>
        </authorList>
    </citation>
    <scope>NUCLEOTIDE SEQUENCE [LARGE SCALE GENOMIC DNA]</scope>
    <source>
        <strain evidence="2 3">8m3</strain>
    </source>
</reference>
<gene>
    <name evidence="1" type="ORF">AP3564_17610</name>
    <name evidence="2" type="ORF">AZI98_11050</name>
</gene>
<dbReference type="STRING" id="33936.AZI98_11050"/>
<dbReference type="EMBL" id="CP017703">
    <property type="protein sequence ID" value="ASS91817.1"/>
    <property type="molecule type" value="Genomic_DNA"/>
</dbReference>
<reference evidence="1 4" key="2">
    <citation type="submission" date="2016-10" db="EMBL/GenBank/DDBJ databases">
        <title>The whole genome sequencing and assembly of Aeribacillus pallidus KCTC3564 strain.</title>
        <authorList>
            <person name="Lee Y.-J."/>
            <person name="Park M.-K."/>
            <person name="Yi H."/>
            <person name="Bahn Y.-S."/>
            <person name="Kim J.F."/>
            <person name="Lee D.-W."/>
        </authorList>
    </citation>
    <scope>NUCLEOTIDE SEQUENCE [LARGE SCALE GENOMIC DNA]</scope>
    <source>
        <strain evidence="1 4">KCTC3564</strain>
    </source>
</reference>
<evidence type="ECO:0000313" key="1">
    <source>
        <dbReference type="EMBL" id="ASS91817.1"/>
    </source>
</evidence>
<evidence type="ECO:0000313" key="3">
    <source>
        <dbReference type="Proteomes" id="UP000076476"/>
    </source>
</evidence>
<dbReference type="EMBL" id="LWBR01000031">
    <property type="protein sequence ID" value="KZN96001.1"/>
    <property type="molecule type" value="Genomic_DNA"/>
</dbReference>
<dbReference type="Pfam" id="PF10827">
    <property type="entry name" value="DUF2552"/>
    <property type="match status" value="1"/>
</dbReference>
<sequence>MKERLASLKNIALNKTWVSFLHDNHPYTLLHWSVGGMGYEKKDVWLIQDEMTFEAEEFATIDEAIAWMEKNMQNIHDVLG</sequence>
<dbReference type="InterPro" id="IPR020157">
    <property type="entry name" value="Uncharacterised_YqkC"/>
</dbReference>
<keyword evidence="3" id="KW-1185">Reference proteome</keyword>
<dbReference type="AlphaFoldDB" id="A0A165XGF8"/>
<evidence type="ECO:0000313" key="4">
    <source>
        <dbReference type="Proteomes" id="UP000214606"/>
    </source>
</evidence>
<evidence type="ECO:0008006" key="5">
    <source>
        <dbReference type="Google" id="ProtNLM"/>
    </source>
</evidence>
<dbReference type="RefSeq" id="WP_063388346.1">
    <property type="nucleotide sequence ID" value="NZ_CP017703.1"/>
</dbReference>
<dbReference type="Proteomes" id="UP000214606">
    <property type="component" value="Chromosome"/>
</dbReference>
<dbReference type="GeneID" id="301126735"/>
<proteinExistence type="predicted"/>
<evidence type="ECO:0000313" key="2">
    <source>
        <dbReference type="EMBL" id="KZN96001.1"/>
    </source>
</evidence>
<organism evidence="2 3">
    <name type="scientific">Aeribacillus pallidus</name>
    <dbReference type="NCBI Taxonomy" id="33936"/>
    <lineage>
        <taxon>Bacteria</taxon>
        <taxon>Bacillati</taxon>
        <taxon>Bacillota</taxon>
        <taxon>Bacilli</taxon>
        <taxon>Bacillales</taxon>
        <taxon>Bacillaceae</taxon>
        <taxon>Aeribacillus</taxon>
    </lineage>
</organism>
<dbReference type="Proteomes" id="UP000076476">
    <property type="component" value="Unassembled WGS sequence"/>
</dbReference>
<protein>
    <recommendedName>
        <fullName evidence="5">DUF2552 domain-containing protein</fullName>
    </recommendedName>
</protein>
<name>A0A165XGF8_9BACI</name>
<accession>A0A165XGF8</accession>